<sequence>MSDRTSPQPLQILPVACEQCRRSKRKCDRVAPRCGSCSKSSRKCTMPDVLEQPTDRTKRQRMPKGFVEILEAKVQQLEDSIQKHLSELETLKQISDSSSQSQPLLPESATSSGRDIEVSTPIVAVQNERPDSPLKLPSSTPGKHDAVTAPPHSPSLSREKEGVYPLSAEAIVSLSKMSESNEYGLFNSTSVAYAMLAADGGSPFGSSVLRSNIFQDDSHISQELELSKMLESFLLNQGETLLARYEENCHSRYPFIDIEKLKVAMESCKASRSLEPIQRATSAERFHFFTVMAIGLAMEGRRISFAGQIEGNLFMVAVNHLGGIFRFSEPIDQIRGLLLLTIYSMFRSSTGSTWHLAGFAMRLCIAHSYHTGEHSENIHKAFWSTFMLEQTICDALERLPSLGHADLLSHSYEVSWLILLQPCFSHATANPSAAGHDPWAYWVTRSQLHVKLSHKPGDYSSSMQSLFSVYQLRARQPCLQPVNASSTSSSLMEEMDRQYLSDLLSFISRANTAPSTKLDQFCLFVSALTIRRLTSLEDTLPSWPTAIFLFRAGLVCLRSMGVLVIREESSKVNLIISDTLQKCSGYISRLCSEFQDLANYRAVFDDAVSLRNCMTSQANQLADWAINTEVPSSVASLPTMLDQELSKQAFQSIQARGLKNNAFETDIHAGLTRLVSCICYKSDEERQLYDGIFSLR</sequence>
<feature type="domain" description="Zn(2)-C6 fungal-type" evidence="9">
    <location>
        <begin position="16"/>
        <end position="46"/>
    </location>
</feature>
<dbReference type="CDD" id="cd00067">
    <property type="entry name" value="GAL4"/>
    <property type="match status" value="1"/>
</dbReference>
<feature type="region of interest" description="Disordered" evidence="8">
    <location>
        <begin position="93"/>
        <end position="160"/>
    </location>
</feature>
<comment type="subcellular location">
    <subcellularLocation>
        <location evidence="1">Nucleus</location>
    </subcellularLocation>
</comment>
<evidence type="ECO:0000256" key="8">
    <source>
        <dbReference type="SAM" id="MobiDB-lite"/>
    </source>
</evidence>
<dbReference type="InterPro" id="IPR052202">
    <property type="entry name" value="Yeast_MetPath_Reg"/>
</dbReference>
<reference evidence="10 11" key="1">
    <citation type="submission" date="2019-06" db="EMBL/GenBank/DDBJ databases">
        <authorList>
            <person name="Broberg M."/>
        </authorList>
    </citation>
    <scope>NUCLEOTIDE SEQUENCE [LARGE SCALE GENOMIC DNA]</scope>
</reference>
<dbReference type="SUPFAM" id="SSF57701">
    <property type="entry name" value="Zn2/Cys6 DNA-binding domain"/>
    <property type="match status" value="1"/>
</dbReference>
<keyword evidence="7" id="KW-0539">Nucleus</keyword>
<keyword evidence="3" id="KW-0862">Zinc</keyword>
<proteinExistence type="predicted"/>
<evidence type="ECO:0000259" key="9">
    <source>
        <dbReference type="PROSITE" id="PS50048"/>
    </source>
</evidence>
<dbReference type="Gene3D" id="4.10.240.10">
    <property type="entry name" value="Zn(2)-C6 fungal-type DNA-binding domain"/>
    <property type="match status" value="1"/>
</dbReference>
<organism evidence="10 11">
    <name type="scientific">Bionectria ochroleuca</name>
    <name type="common">Gliocladium roseum</name>
    <dbReference type="NCBI Taxonomy" id="29856"/>
    <lineage>
        <taxon>Eukaryota</taxon>
        <taxon>Fungi</taxon>
        <taxon>Dikarya</taxon>
        <taxon>Ascomycota</taxon>
        <taxon>Pezizomycotina</taxon>
        <taxon>Sordariomycetes</taxon>
        <taxon>Hypocreomycetidae</taxon>
        <taxon>Hypocreales</taxon>
        <taxon>Bionectriaceae</taxon>
        <taxon>Clonostachys</taxon>
    </lineage>
</organism>
<dbReference type="InterPro" id="IPR036864">
    <property type="entry name" value="Zn2-C6_fun-type_DNA-bd_sf"/>
</dbReference>
<dbReference type="InterPro" id="IPR007219">
    <property type="entry name" value="XnlR_reg_dom"/>
</dbReference>
<evidence type="ECO:0000256" key="2">
    <source>
        <dbReference type="ARBA" id="ARBA00022723"/>
    </source>
</evidence>
<evidence type="ECO:0000256" key="4">
    <source>
        <dbReference type="ARBA" id="ARBA00023015"/>
    </source>
</evidence>
<keyword evidence="6" id="KW-0804">Transcription</keyword>
<dbReference type="Pfam" id="PF00172">
    <property type="entry name" value="Zn_clus"/>
    <property type="match status" value="1"/>
</dbReference>
<dbReference type="PROSITE" id="PS50048">
    <property type="entry name" value="ZN2_CY6_FUNGAL_2"/>
    <property type="match status" value="1"/>
</dbReference>
<keyword evidence="2" id="KW-0479">Metal-binding</keyword>
<gene>
    <name evidence="10" type="ORF">CLO192961_LOCUS88059</name>
</gene>
<evidence type="ECO:0000256" key="1">
    <source>
        <dbReference type="ARBA" id="ARBA00004123"/>
    </source>
</evidence>
<evidence type="ECO:0000256" key="3">
    <source>
        <dbReference type="ARBA" id="ARBA00022833"/>
    </source>
</evidence>
<name>A0ABY6TXZ0_BIOOC</name>
<dbReference type="Proteomes" id="UP000766486">
    <property type="component" value="Unassembled WGS sequence"/>
</dbReference>
<dbReference type="EMBL" id="CABFNS010000629">
    <property type="protein sequence ID" value="VUC22517.1"/>
    <property type="molecule type" value="Genomic_DNA"/>
</dbReference>
<dbReference type="Pfam" id="PF04082">
    <property type="entry name" value="Fungal_trans"/>
    <property type="match status" value="1"/>
</dbReference>
<dbReference type="CDD" id="cd12148">
    <property type="entry name" value="fungal_TF_MHR"/>
    <property type="match status" value="1"/>
</dbReference>
<evidence type="ECO:0000256" key="5">
    <source>
        <dbReference type="ARBA" id="ARBA00023125"/>
    </source>
</evidence>
<dbReference type="InterPro" id="IPR001138">
    <property type="entry name" value="Zn2Cys6_DnaBD"/>
</dbReference>
<dbReference type="PANTHER" id="PTHR47782">
    <property type="entry name" value="ZN(II)2CYS6 TRANSCRIPTION FACTOR (EUROFUNG)-RELATED"/>
    <property type="match status" value="1"/>
</dbReference>
<keyword evidence="11" id="KW-1185">Reference proteome</keyword>
<evidence type="ECO:0000256" key="6">
    <source>
        <dbReference type="ARBA" id="ARBA00023163"/>
    </source>
</evidence>
<keyword evidence="5" id="KW-0238">DNA-binding</keyword>
<feature type="compositionally biased region" description="Low complexity" evidence="8">
    <location>
        <begin position="95"/>
        <end position="108"/>
    </location>
</feature>
<dbReference type="PANTHER" id="PTHR47782:SF14">
    <property type="entry name" value="ZN(II)2CYS6 TRANSCRIPTION FACTOR (EUROFUNG)"/>
    <property type="match status" value="1"/>
</dbReference>
<feature type="region of interest" description="Disordered" evidence="8">
    <location>
        <begin position="35"/>
        <end position="61"/>
    </location>
</feature>
<dbReference type="SMART" id="SM00066">
    <property type="entry name" value="GAL4"/>
    <property type="match status" value="1"/>
</dbReference>
<evidence type="ECO:0000313" key="11">
    <source>
        <dbReference type="Proteomes" id="UP000766486"/>
    </source>
</evidence>
<evidence type="ECO:0000256" key="7">
    <source>
        <dbReference type="ARBA" id="ARBA00023242"/>
    </source>
</evidence>
<keyword evidence="4" id="KW-0805">Transcription regulation</keyword>
<protein>
    <recommendedName>
        <fullName evidence="9">Zn(2)-C6 fungal-type domain-containing protein</fullName>
    </recommendedName>
</protein>
<accession>A0ABY6TXZ0</accession>
<evidence type="ECO:0000313" key="10">
    <source>
        <dbReference type="EMBL" id="VUC22517.1"/>
    </source>
</evidence>
<dbReference type="PROSITE" id="PS00463">
    <property type="entry name" value="ZN2_CY6_FUNGAL_1"/>
    <property type="match status" value="1"/>
</dbReference>
<comment type="caution">
    <text evidence="10">The sequence shown here is derived from an EMBL/GenBank/DDBJ whole genome shotgun (WGS) entry which is preliminary data.</text>
</comment>